<keyword evidence="8" id="KW-1185">Reference proteome</keyword>
<reference evidence="7 8" key="1">
    <citation type="submission" date="2020-08" db="EMBL/GenBank/DDBJ databases">
        <title>Sequencing the genomes of 1000 actinobacteria strains.</title>
        <authorList>
            <person name="Klenk H.-P."/>
        </authorList>
    </citation>
    <scope>NUCLEOTIDE SEQUENCE [LARGE SCALE GENOMIC DNA]</scope>
    <source>
        <strain evidence="7 8">DSM 46659</strain>
    </source>
</reference>
<feature type="domain" description="HTH lysR-type" evidence="6">
    <location>
        <begin position="2"/>
        <end position="59"/>
    </location>
</feature>
<dbReference type="InterPro" id="IPR000847">
    <property type="entry name" value="LysR_HTH_N"/>
</dbReference>
<proteinExistence type="inferred from homology"/>
<dbReference type="GO" id="GO:0032993">
    <property type="term" value="C:protein-DNA complex"/>
    <property type="evidence" value="ECO:0007669"/>
    <property type="project" value="TreeGrafter"/>
</dbReference>
<evidence type="ECO:0000256" key="3">
    <source>
        <dbReference type="ARBA" id="ARBA00023125"/>
    </source>
</evidence>
<dbReference type="InterPro" id="IPR036388">
    <property type="entry name" value="WH-like_DNA-bd_sf"/>
</dbReference>
<dbReference type="PANTHER" id="PTHR30346:SF29">
    <property type="entry name" value="LYSR SUBSTRATE-BINDING"/>
    <property type="match status" value="1"/>
</dbReference>
<dbReference type="InterPro" id="IPR036390">
    <property type="entry name" value="WH_DNA-bd_sf"/>
</dbReference>
<dbReference type="Gene3D" id="3.40.190.10">
    <property type="entry name" value="Periplasmic binding protein-like II"/>
    <property type="match status" value="2"/>
</dbReference>
<dbReference type="EMBL" id="JACHDS010000001">
    <property type="protein sequence ID" value="MBB6170700.1"/>
    <property type="molecule type" value="Genomic_DNA"/>
</dbReference>
<organism evidence="7 8">
    <name type="scientific">Nocardiopsis mwathae</name>
    <dbReference type="NCBI Taxonomy" id="1472723"/>
    <lineage>
        <taxon>Bacteria</taxon>
        <taxon>Bacillati</taxon>
        <taxon>Actinomycetota</taxon>
        <taxon>Actinomycetes</taxon>
        <taxon>Streptosporangiales</taxon>
        <taxon>Nocardiopsidaceae</taxon>
        <taxon>Nocardiopsis</taxon>
    </lineage>
</organism>
<evidence type="ECO:0000313" key="7">
    <source>
        <dbReference type="EMBL" id="MBB6170700.1"/>
    </source>
</evidence>
<evidence type="ECO:0000256" key="2">
    <source>
        <dbReference type="ARBA" id="ARBA00023015"/>
    </source>
</evidence>
<dbReference type="PROSITE" id="PS50931">
    <property type="entry name" value="HTH_LYSR"/>
    <property type="match status" value="1"/>
</dbReference>
<protein>
    <submittedName>
        <fullName evidence="7">DNA-binding transcriptional LysR family regulator</fullName>
    </submittedName>
</protein>
<evidence type="ECO:0000256" key="5">
    <source>
        <dbReference type="SAM" id="MobiDB-lite"/>
    </source>
</evidence>
<dbReference type="RefSeq" id="WP_184073519.1">
    <property type="nucleotide sequence ID" value="NZ_JACHDS010000001.1"/>
</dbReference>
<dbReference type="Pfam" id="PF00126">
    <property type="entry name" value="HTH_1"/>
    <property type="match status" value="1"/>
</dbReference>
<evidence type="ECO:0000256" key="4">
    <source>
        <dbReference type="ARBA" id="ARBA00023163"/>
    </source>
</evidence>
<comment type="similarity">
    <text evidence="1">Belongs to the LysR transcriptional regulatory family.</text>
</comment>
<dbReference type="InterPro" id="IPR005119">
    <property type="entry name" value="LysR_subst-bd"/>
</dbReference>
<sequence length="334" mass="35313">MLDLRRLQILREFAEHGTIAATAQALDYTASAVSQQLSTLEREVGASLLDRTARSAELTDTGRLLAEQAEQILAMVEAAEAALAAQTDTPRGRVTVTAFPTAAVAFAPRLAQSLRRHERMQLVLRQAMEGSGAHKVSTGEIDIAVVDDWSGLRPDDRAGKLRHTPLLRDPMVLALPQDHPLADPARPVELRALRDEAWIAAPHGEPSRQGTDRLLAEIGGAPSAAWEFEGLGTILSLVSRGIGIAAVPALALASGSRGLAYRRFPEDAPSRDVYAVTRASSALRPAIDVTLRALLTAAREVSEALADTLEREGAGGALPRAGTEPPGGGAHPSA</sequence>
<dbReference type="GO" id="GO:0003677">
    <property type="term" value="F:DNA binding"/>
    <property type="evidence" value="ECO:0007669"/>
    <property type="project" value="UniProtKB-KW"/>
</dbReference>
<dbReference type="Proteomes" id="UP000546642">
    <property type="component" value="Unassembled WGS sequence"/>
</dbReference>
<keyword evidence="3 7" id="KW-0238">DNA-binding</keyword>
<dbReference type="Gene3D" id="1.10.10.10">
    <property type="entry name" value="Winged helix-like DNA-binding domain superfamily/Winged helix DNA-binding domain"/>
    <property type="match status" value="1"/>
</dbReference>
<dbReference type="GO" id="GO:0003700">
    <property type="term" value="F:DNA-binding transcription factor activity"/>
    <property type="evidence" value="ECO:0007669"/>
    <property type="project" value="InterPro"/>
</dbReference>
<dbReference type="Pfam" id="PF03466">
    <property type="entry name" value="LysR_substrate"/>
    <property type="match status" value="1"/>
</dbReference>
<evidence type="ECO:0000259" key="6">
    <source>
        <dbReference type="PROSITE" id="PS50931"/>
    </source>
</evidence>
<dbReference type="AlphaFoldDB" id="A0A7W9YEZ9"/>
<evidence type="ECO:0000256" key="1">
    <source>
        <dbReference type="ARBA" id="ARBA00009437"/>
    </source>
</evidence>
<accession>A0A7W9YEZ9</accession>
<comment type="caution">
    <text evidence="7">The sequence shown here is derived from an EMBL/GenBank/DDBJ whole genome shotgun (WGS) entry which is preliminary data.</text>
</comment>
<feature type="compositionally biased region" description="Gly residues" evidence="5">
    <location>
        <begin position="325"/>
        <end position="334"/>
    </location>
</feature>
<feature type="region of interest" description="Disordered" evidence="5">
    <location>
        <begin position="310"/>
        <end position="334"/>
    </location>
</feature>
<keyword evidence="4" id="KW-0804">Transcription</keyword>
<evidence type="ECO:0000313" key="8">
    <source>
        <dbReference type="Proteomes" id="UP000546642"/>
    </source>
</evidence>
<keyword evidence="2" id="KW-0805">Transcription regulation</keyword>
<dbReference type="SUPFAM" id="SSF46785">
    <property type="entry name" value="Winged helix' DNA-binding domain"/>
    <property type="match status" value="1"/>
</dbReference>
<dbReference type="SUPFAM" id="SSF53850">
    <property type="entry name" value="Periplasmic binding protein-like II"/>
    <property type="match status" value="1"/>
</dbReference>
<gene>
    <name evidence="7" type="ORF">HNR23_000760</name>
</gene>
<dbReference type="PANTHER" id="PTHR30346">
    <property type="entry name" value="TRANSCRIPTIONAL DUAL REGULATOR HCAR-RELATED"/>
    <property type="match status" value="1"/>
</dbReference>
<name>A0A7W9YEZ9_9ACTN</name>